<name>A0A2T3NK56_9GAMM</name>
<evidence type="ECO:0000313" key="3">
    <source>
        <dbReference type="Proteomes" id="UP000241346"/>
    </source>
</evidence>
<dbReference type="EMBL" id="PYMB01000001">
    <property type="protein sequence ID" value="PSW15901.1"/>
    <property type="molecule type" value="Genomic_DNA"/>
</dbReference>
<reference evidence="2 3" key="1">
    <citation type="submission" date="2018-03" db="EMBL/GenBank/DDBJ databases">
        <title>Whole genome sequencing of Histamine producing bacteria.</title>
        <authorList>
            <person name="Butler K."/>
        </authorList>
    </citation>
    <scope>NUCLEOTIDE SEQUENCE [LARGE SCALE GENOMIC DNA]</scope>
    <source>
        <strain evidence="2 3">DSM 19138</strain>
    </source>
</reference>
<evidence type="ECO:0000256" key="1">
    <source>
        <dbReference type="SAM" id="MobiDB-lite"/>
    </source>
</evidence>
<dbReference type="OrthoDB" id="10019679at2"/>
<organism evidence="2 3">
    <name type="scientific">Photobacterium rosenbergii</name>
    <dbReference type="NCBI Taxonomy" id="294936"/>
    <lineage>
        <taxon>Bacteria</taxon>
        <taxon>Pseudomonadati</taxon>
        <taxon>Pseudomonadota</taxon>
        <taxon>Gammaproteobacteria</taxon>
        <taxon>Vibrionales</taxon>
        <taxon>Vibrionaceae</taxon>
        <taxon>Photobacterium</taxon>
    </lineage>
</organism>
<gene>
    <name evidence="2" type="ORF">C9J01_02505</name>
</gene>
<comment type="caution">
    <text evidence="2">The sequence shown here is derived from an EMBL/GenBank/DDBJ whole genome shotgun (WGS) entry which is preliminary data.</text>
</comment>
<dbReference type="AlphaFoldDB" id="A0A2T3NK56"/>
<dbReference type="RefSeq" id="WP_107296520.1">
    <property type="nucleotide sequence ID" value="NZ_PYMB01000001.1"/>
</dbReference>
<feature type="compositionally biased region" description="Polar residues" evidence="1">
    <location>
        <begin position="18"/>
        <end position="29"/>
    </location>
</feature>
<dbReference type="Proteomes" id="UP000241346">
    <property type="component" value="Unassembled WGS sequence"/>
</dbReference>
<evidence type="ECO:0000313" key="2">
    <source>
        <dbReference type="EMBL" id="PSW15901.1"/>
    </source>
</evidence>
<protein>
    <submittedName>
        <fullName evidence="2">Uncharacterized protein</fullName>
    </submittedName>
</protein>
<sequence>MKKLILAATITSLVGCGSDSSSEPIQEPTNPKIPVSPINPSEPIPEDVIVDPIDVVLPPPPPLEYINPIDPGFGLDPVRNGERLANYIKNNNGDVIVIPDPIAIDPQDPGFGVDPIQDWIDPVTPPSIGPIDKYPEPEDRWINPQDPDNGELPPIEDVIVAPISGEPLVPCEDYECKFIDPIDVGEPEDRWIDPIEVGRPIDECYLDDSCNVLIEPIEVLPPYQQEEYWAMQYEDHSIQHSMYQFCLTGTHIDGWVNCISDRGNGDHTFDLEYVTEGYINANYKIVNGERIATDKSVSIRELNHQVFEDDDGNYRGDQTRGVELTTHFAVSTSGDYWSLSQYANVRDDMAQGSDWTSFESNWSFRMYHYAGEHYPNIHIDRRKSFNRNTVYLSVDVSFNCKPSEDHKMMLCSGWTNDENFNIMPHFEFPISEITNWLTYDYTMVTTDFATYIANKYILNK</sequence>
<feature type="region of interest" description="Disordered" evidence="1">
    <location>
        <begin position="16"/>
        <end position="44"/>
    </location>
</feature>
<accession>A0A2T3NK56</accession>
<proteinExistence type="predicted"/>
<dbReference type="PROSITE" id="PS51257">
    <property type="entry name" value="PROKAR_LIPOPROTEIN"/>
    <property type="match status" value="1"/>
</dbReference>